<dbReference type="EMBL" id="CP064787">
    <property type="protein sequence ID" value="QSG05408.1"/>
    <property type="molecule type" value="Genomic_DNA"/>
</dbReference>
<evidence type="ECO:0000259" key="1">
    <source>
        <dbReference type="Pfam" id="PF10069"/>
    </source>
</evidence>
<accession>A0A897MZI4</accession>
<proteinExistence type="predicted"/>
<sequence length="239" mass="26597">MTMFESYFQEFQATDYRITVYRSDGPTDIEEWFDAHGVTVEQRHLPPGGPDPFVVLEADGEFVGSLGVTALEGLLEPPLVRPTEREGVTAGYSAVFDLIDDTLVRGMTRRELLAVSREIEDRAYRVGRGTLRVSFQTLSTFESQADVYRTLATDTDLDIHIYGVADWKPPEIRGVTYHGQPGEGIDRHWVLAFDGGTDETQACGLLAREQADGYDGVWTNDPEQVAEIATTLAESDTDR</sequence>
<dbReference type="Proteomes" id="UP000663525">
    <property type="component" value="Chromosome"/>
</dbReference>
<gene>
    <name evidence="2" type="ORF">HSR121_1061</name>
</gene>
<organism evidence="2 3">
    <name type="scientific">Halapricum desulfuricans</name>
    <dbReference type="NCBI Taxonomy" id="2841257"/>
    <lineage>
        <taxon>Archaea</taxon>
        <taxon>Methanobacteriati</taxon>
        <taxon>Methanobacteriota</taxon>
        <taxon>Stenosarchaea group</taxon>
        <taxon>Halobacteria</taxon>
        <taxon>Halobacteriales</taxon>
        <taxon>Haloarculaceae</taxon>
        <taxon>Halapricum</taxon>
    </lineage>
</organism>
<protein>
    <submittedName>
        <fullName evidence="2">Putative sensor protein, containd DICT domain</fullName>
    </submittedName>
</protein>
<dbReference type="InterPro" id="IPR016954">
    <property type="entry name" value="Uncharacterised_Vng0742h"/>
</dbReference>
<evidence type="ECO:0000313" key="2">
    <source>
        <dbReference type="EMBL" id="QSG05408.1"/>
    </source>
</evidence>
<dbReference type="Pfam" id="PF10069">
    <property type="entry name" value="DICT"/>
    <property type="match status" value="1"/>
</dbReference>
<reference evidence="2" key="1">
    <citation type="submission" date="2020-11" db="EMBL/GenBank/DDBJ databases">
        <title>Carbohydrate-dependent, anaerobic sulfur respiration: A novel catabolism in halophilic archaea.</title>
        <authorList>
            <person name="Sorokin D.Y."/>
            <person name="Messina E."/>
            <person name="Smedile F."/>
            <person name="La Cono V."/>
            <person name="Hallsworth J.E."/>
            <person name="Yakimov M.M."/>
        </authorList>
    </citation>
    <scope>NUCLEOTIDE SEQUENCE</scope>
    <source>
        <strain evidence="2">HSR12-1</strain>
    </source>
</reference>
<dbReference type="AlphaFoldDB" id="A0A897MZI4"/>
<evidence type="ECO:0000313" key="3">
    <source>
        <dbReference type="Proteomes" id="UP000663525"/>
    </source>
</evidence>
<dbReference type="InterPro" id="IPR019278">
    <property type="entry name" value="DICT_dom"/>
</dbReference>
<feature type="domain" description="DICT" evidence="1">
    <location>
        <begin position="109"/>
        <end position="209"/>
    </location>
</feature>
<dbReference type="PIRSF" id="PIRSF030471">
    <property type="entry name" value="STR_Vng0742h_prd"/>
    <property type="match status" value="1"/>
</dbReference>
<name>A0A897MZI4_9EURY</name>